<dbReference type="EMBL" id="ML996575">
    <property type="protein sequence ID" value="KAF2756524.1"/>
    <property type="molecule type" value="Genomic_DNA"/>
</dbReference>
<name>A0A6A6W3D2_9PEZI</name>
<dbReference type="GeneID" id="54489365"/>
<evidence type="ECO:0000256" key="1">
    <source>
        <dbReference type="SAM" id="MobiDB-lite"/>
    </source>
</evidence>
<reference evidence="2" key="1">
    <citation type="journal article" date="2020" name="Stud. Mycol.">
        <title>101 Dothideomycetes genomes: a test case for predicting lifestyles and emergence of pathogens.</title>
        <authorList>
            <person name="Haridas S."/>
            <person name="Albert R."/>
            <person name="Binder M."/>
            <person name="Bloem J."/>
            <person name="Labutti K."/>
            <person name="Salamov A."/>
            <person name="Andreopoulos B."/>
            <person name="Baker S."/>
            <person name="Barry K."/>
            <person name="Bills G."/>
            <person name="Bluhm B."/>
            <person name="Cannon C."/>
            <person name="Castanera R."/>
            <person name="Culley D."/>
            <person name="Daum C."/>
            <person name="Ezra D."/>
            <person name="Gonzalez J."/>
            <person name="Henrissat B."/>
            <person name="Kuo A."/>
            <person name="Liang C."/>
            <person name="Lipzen A."/>
            <person name="Lutzoni F."/>
            <person name="Magnuson J."/>
            <person name="Mondo S."/>
            <person name="Nolan M."/>
            <person name="Ohm R."/>
            <person name="Pangilinan J."/>
            <person name="Park H.-J."/>
            <person name="Ramirez L."/>
            <person name="Alfaro M."/>
            <person name="Sun H."/>
            <person name="Tritt A."/>
            <person name="Yoshinaga Y."/>
            <person name="Zwiers L.-H."/>
            <person name="Turgeon B."/>
            <person name="Goodwin S."/>
            <person name="Spatafora J."/>
            <person name="Crous P."/>
            <person name="Grigoriev I."/>
        </authorList>
    </citation>
    <scope>NUCLEOTIDE SEQUENCE</scope>
    <source>
        <strain evidence="2">CBS 121739</strain>
    </source>
</reference>
<organism evidence="2 3">
    <name type="scientific">Pseudovirgaria hyperparasitica</name>
    <dbReference type="NCBI Taxonomy" id="470096"/>
    <lineage>
        <taxon>Eukaryota</taxon>
        <taxon>Fungi</taxon>
        <taxon>Dikarya</taxon>
        <taxon>Ascomycota</taxon>
        <taxon>Pezizomycotina</taxon>
        <taxon>Dothideomycetes</taxon>
        <taxon>Dothideomycetes incertae sedis</taxon>
        <taxon>Acrospermales</taxon>
        <taxon>Acrospermaceae</taxon>
        <taxon>Pseudovirgaria</taxon>
    </lineage>
</organism>
<dbReference type="PANTHER" id="PTHR31223">
    <property type="entry name" value="LOG FAMILY PROTEIN YJL055W"/>
    <property type="match status" value="1"/>
</dbReference>
<keyword evidence="3" id="KW-1185">Reference proteome</keyword>
<dbReference type="AlphaFoldDB" id="A0A6A6W3D2"/>
<dbReference type="SUPFAM" id="SSF102405">
    <property type="entry name" value="MCP/YpsA-like"/>
    <property type="match status" value="1"/>
</dbReference>
<dbReference type="OrthoDB" id="3670664at2759"/>
<dbReference type="RefSeq" id="XP_033598975.1">
    <property type="nucleotide sequence ID" value="XM_033748311.1"/>
</dbReference>
<proteinExistence type="predicted"/>
<sequence length="229" mass="24895">MSPAAFPETATNGPTARPEEGARKATRKPFTLCVFCGSSSGNSPQFETAAEDLAKVMHAQGWSLVYGGGSRGLMGSLARSLVQLSGPRSVHGVIPRALITTERGVDRPLEQEYGHTTLVSTMHERKAIMAKEADAFVALPGGYGTMEELFEAITWSQLGIHGRPVVLYNIRGFFDDLQRWVRTSAEVGFVSSPHLALFNVANTMQELIEMVQLAPAAGRYSLCWSDHKL</sequence>
<evidence type="ECO:0008006" key="4">
    <source>
        <dbReference type="Google" id="ProtNLM"/>
    </source>
</evidence>
<dbReference type="InterPro" id="IPR031100">
    <property type="entry name" value="LOG_fam"/>
</dbReference>
<evidence type="ECO:0000313" key="3">
    <source>
        <dbReference type="Proteomes" id="UP000799437"/>
    </source>
</evidence>
<dbReference type="GO" id="GO:0005829">
    <property type="term" value="C:cytosol"/>
    <property type="evidence" value="ECO:0007669"/>
    <property type="project" value="TreeGrafter"/>
</dbReference>
<dbReference type="InterPro" id="IPR005269">
    <property type="entry name" value="LOG"/>
</dbReference>
<protein>
    <recommendedName>
        <fullName evidence="4">Cytokinin riboside 5'-monophosphate phosphoribohydrolase</fullName>
    </recommendedName>
</protein>
<dbReference type="GO" id="GO:0016799">
    <property type="term" value="F:hydrolase activity, hydrolyzing N-glycosyl compounds"/>
    <property type="evidence" value="ECO:0007669"/>
    <property type="project" value="TreeGrafter"/>
</dbReference>
<accession>A0A6A6W3D2</accession>
<dbReference type="GO" id="GO:0009691">
    <property type="term" value="P:cytokinin biosynthetic process"/>
    <property type="evidence" value="ECO:0007669"/>
    <property type="project" value="InterPro"/>
</dbReference>
<feature type="region of interest" description="Disordered" evidence="1">
    <location>
        <begin position="1"/>
        <end position="24"/>
    </location>
</feature>
<evidence type="ECO:0000313" key="2">
    <source>
        <dbReference type="EMBL" id="KAF2756524.1"/>
    </source>
</evidence>
<dbReference type="PANTHER" id="PTHR31223:SF70">
    <property type="entry name" value="LOG FAMILY PROTEIN YJL055W"/>
    <property type="match status" value="1"/>
</dbReference>
<gene>
    <name evidence="2" type="ORF">EJ05DRAFT_512175</name>
</gene>
<dbReference type="Gene3D" id="3.40.50.450">
    <property type="match status" value="1"/>
</dbReference>
<dbReference type="NCBIfam" id="TIGR00730">
    <property type="entry name" value="Rossman fold protein, TIGR00730 family"/>
    <property type="match status" value="1"/>
</dbReference>
<dbReference type="Pfam" id="PF03641">
    <property type="entry name" value="Lysine_decarbox"/>
    <property type="match status" value="1"/>
</dbReference>
<dbReference type="Proteomes" id="UP000799437">
    <property type="component" value="Unassembled WGS sequence"/>
</dbReference>